<evidence type="ECO:0000256" key="3">
    <source>
        <dbReference type="ARBA" id="ARBA00034247"/>
    </source>
</evidence>
<reference evidence="7 8" key="1">
    <citation type="submission" date="2016-06" db="EMBL/GenBank/DDBJ databases">
        <authorList>
            <person name="Kjaerup R.B."/>
            <person name="Dalgaard T.S."/>
            <person name="Juul-Madsen H.R."/>
        </authorList>
    </citation>
    <scope>NUCLEOTIDE SEQUENCE [LARGE SCALE GENOMIC DNA]</scope>
    <source>
        <strain evidence="7 8">CECT 8886</strain>
    </source>
</reference>
<evidence type="ECO:0000313" key="7">
    <source>
        <dbReference type="EMBL" id="SBS30821.1"/>
    </source>
</evidence>
<protein>
    <recommendedName>
        <fullName evidence="2">diguanylate cyclase</fullName>
        <ecNumber evidence="2">2.7.7.65</ecNumber>
    </recommendedName>
</protein>
<dbReference type="SMART" id="SM00267">
    <property type="entry name" value="GGDEF"/>
    <property type="match status" value="1"/>
</dbReference>
<dbReference type="Gene3D" id="3.30.70.270">
    <property type="match status" value="1"/>
</dbReference>
<evidence type="ECO:0000313" key="8">
    <source>
        <dbReference type="Proteomes" id="UP000092544"/>
    </source>
</evidence>
<evidence type="ECO:0000256" key="1">
    <source>
        <dbReference type="ARBA" id="ARBA00001946"/>
    </source>
</evidence>
<organism evidence="7 8">
    <name type="scientific">Marinomonas spartinae</name>
    <dbReference type="NCBI Taxonomy" id="1792290"/>
    <lineage>
        <taxon>Bacteria</taxon>
        <taxon>Pseudomonadati</taxon>
        <taxon>Pseudomonadota</taxon>
        <taxon>Gammaproteobacteria</taxon>
        <taxon>Oceanospirillales</taxon>
        <taxon>Oceanospirillaceae</taxon>
        <taxon>Marinomonas</taxon>
    </lineage>
</organism>
<dbReference type="Gene3D" id="3.40.50.2300">
    <property type="match status" value="1"/>
</dbReference>
<dbReference type="InterPro" id="IPR043128">
    <property type="entry name" value="Rev_trsase/Diguanyl_cyclase"/>
</dbReference>
<comment type="catalytic activity">
    <reaction evidence="3">
        <text>2 GTP = 3',3'-c-di-GMP + 2 diphosphate</text>
        <dbReference type="Rhea" id="RHEA:24898"/>
        <dbReference type="ChEBI" id="CHEBI:33019"/>
        <dbReference type="ChEBI" id="CHEBI:37565"/>
        <dbReference type="ChEBI" id="CHEBI:58805"/>
        <dbReference type="EC" id="2.7.7.65"/>
    </reaction>
</comment>
<evidence type="ECO:0000256" key="2">
    <source>
        <dbReference type="ARBA" id="ARBA00012528"/>
    </source>
</evidence>
<dbReference type="Proteomes" id="UP000092544">
    <property type="component" value="Unassembled WGS sequence"/>
</dbReference>
<evidence type="ECO:0000256" key="4">
    <source>
        <dbReference type="PROSITE-ProRule" id="PRU00169"/>
    </source>
</evidence>
<evidence type="ECO:0000259" key="5">
    <source>
        <dbReference type="PROSITE" id="PS50110"/>
    </source>
</evidence>
<dbReference type="SMART" id="SM00448">
    <property type="entry name" value="REC"/>
    <property type="match status" value="1"/>
</dbReference>
<dbReference type="FunFam" id="3.30.70.270:FF:000001">
    <property type="entry name" value="Diguanylate cyclase domain protein"/>
    <property type="match status" value="1"/>
</dbReference>
<keyword evidence="8" id="KW-1185">Reference proteome</keyword>
<feature type="domain" description="Response regulatory" evidence="5">
    <location>
        <begin position="6"/>
        <end position="121"/>
    </location>
</feature>
<dbReference type="GO" id="GO:0005886">
    <property type="term" value="C:plasma membrane"/>
    <property type="evidence" value="ECO:0007669"/>
    <property type="project" value="TreeGrafter"/>
</dbReference>
<accession>A0A1A8TFW4</accession>
<dbReference type="PANTHER" id="PTHR45138">
    <property type="entry name" value="REGULATORY COMPONENTS OF SENSORY TRANSDUCTION SYSTEM"/>
    <property type="match status" value="1"/>
</dbReference>
<proteinExistence type="predicted"/>
<dbReference type="STRING" id="1792290.MSP8886_01939"/>
<evidence type="ECO:0000259" key="6">
    <source>
        <dbReference type="PROSITE" id="PS50887"/>
    </source>
</evidence>
<dbReference type="RefSeq" id="WP_067015597.1">
    <property type="nucleotide sequence ID" value="NZ_FLOB01000003.1"/>
</dbReference>
<keyword evidence="4" id="KW-0597">Phosphoprotein</keyword>
<sequence>MTEQQRVLVIDDEIINLKVISSILRDDVDVILAKSGKQGIRKAIELTPDLILLDVMMPGMDGFEVMMQLRHDVRTCAIPIIFITALSNEIHEEKGLLLGANDYIQKPLHTNIVRARIQLHLKLVKQQRMLERLANIDPLTSLANRRKYQDAISMEWDLAITNQHHISLAIIDIDNFKQYNDCHGHAAGDCVLQQVASVFSKQFNHETYLVARYGGEEFVVLLPRLSKEESLTIVRNCLKAVEQLDLPYHADDKRVGTVTISVGGATCSPSSSHDIDEFFSSADKMLYLAKKEGKNRVYWVSGDDSQNLSGLLEEQKS</sequence>
<dbReference type="GO" id="GO:1902201">
    <property type="term" value="P:negative regulation of bacterial-type flagellum-dependent cell motility"/>
    <property type="evidence" value="ECO:0007669"/>
    <property type="project" value="TreeGrafter"/>
</dbReference>
<feature type="modified residue" description="4-aspartylphosphate" evidence="4">
    <location>
        <position position="54"/>
    </location>
</feature>
<dbReference type="EC" id="2.7.7.65" evidence="2"/>
<dbReference type="GO" id="GO:0043709">
    <property type="term" value="P:cell adhesion involved in single-species biofilm formation"/>
    <property type="evidence" value="ECO:0007669"/>
    <property type="project" value="TreeGrafter"/>
</dbReference>
<dbReference type="PROSITE" id="PS50887">
    <property type="entry name" value="GGDEF"/>
    <property type="match status" value="1"/>
</dbReference>
<dbReference type="InterPro" id="IPR050469">
    <property type="entry name" value="Diguanylate_Cyclase"/>
</dbReference>
<dbReference type="InterPro" id="IPR029787">
    <property type="entry name" value="Nucleotide_cyclase"/>
</dbReference>
<dbReference type="Pfam" id="PF00990">
    <property type="entry name" value="GGDEF"/>
    <property type="match status" value="1"/>
</dbReference>
<dbReference type="PANTHER" id="PTHR45138:SF9">
    <property type="entry name" value="DIGUANYLATE CYCLASE DGCM-RELATED"/>
    <property type="match status" value="1"/>
</dbReference>
<dbReference type="InterPro" id="IPR000160">
    <property type="entry name" value="GGDEF_dom"/>
</dbReference>
<feature type="domain" description="GGDEF" evidence="6">
    <location>
        <begin position="164"/>
        <end position="302"/>
    </location>
</feature>
<dbReference type="PROSITE" id="PS50110">
    <property type="entry name" value="RESPONSE_REGULATORY"/>
    <property type="match status" value="1"/>
</dbReference>
<comment type="cofactor">
    <cofactor evidence="1">
        <name>Mg(2+)</name>
        <dbReference type="ChEBI" id="CHEBI:18420"/>
    </cofactor>
</comment>
<dbReference type="AlphaFoldDB" id="A0A1A8TFW4"/>
<gene>
    <name evidence="7" type="primary">cph2_6</name>
    <name evidence="7" type="ORF">MSP8886_01939</name>
</gene>
<name>A0A1A8TFW4_9GAMM</name>
<dbReference type="GO" id="GO:0052621">
    <property type="term" value="F:diguanylate cyclase activity"/>
    <property type="evidence" value="ECO:0007669"/>
    <property type="project" value="UniProtKB-EC"/>
</dbReference>
<dbReference type="Pfam" id="PF00072">
    <property type="entry name" value="Response_reg"/>
    <property type="match status" value="1"/>
</dbReference>
<dbReference type="OrthoDB" id="9812260at2"/>
<dbReference type="SUPFAM" id="SSF52172">
    <property type="entry name" value="CheY-like"/>
    <property type="match status" value="1"/>
</dbReference>
<dbReference type="SUPFAM" id="SSF55073">
    <property type="entry name" value="Nucleotide cyclase"/>
    <property type="match status" value="1"/>
</dbReference>
<dbReference type="InterPro" id="IPR001789">
    <property type="entry name" value="Sig_transdc_resp-reg_receiver"/>
</dbReference>
<dbReference type="GO" id="GO:0000160">
    <property type="term" value="P:phosphorelay signal transduction system"/>
    <property type="evidence" value="ECO:0007669"/>
    <property type="project" value="InterPro"/>
</dbReference>
<dbReference type="NCBIfam" id="TIGR00254">
    <property type="entry name" value="GGDEF"/>
    <property type="match status" value="1"/>
</dbReference>
<dbReference type="EMBL" id="FLOB01000003">
    <property type="protein sequence ID" value="SBS30821.1"/>
    <property type="molecule type" value="Genomic_DNA"/>
</dbReference>
<dbReference type="CDD" id="cd01949">
    <property type="entry name" value="GGDEF"/>
    <property type="match status" value="1"/>
</dbReference>
<dbReference type="InterPro" id="IPR011006">
    <property type="entry name" value="CheY-like_superfamily"/>
</dbReference>